<dbReference type="Pfam" id="PF04179">
    <property type="entry name" value="Init_tRNA_PT"/>
    <property type="match status" value="1"/>
</dbReference>
<dbReference type="PANTHER" id="PTHR31811">
    <property type="entry name" value="TRNA A64-2'-O-RIBOSYLPHOSPHATE TRANSFERASE"/>
    <property type="match status" value="1"/>
</dbReference>
<gene>
    <name evidence="3" type="ORF">WG66_13717</name>
</gene>
<keyword evidence="3" id="KW-0808">Transferase</keyword>
<feature type="domain" description="Rit1 N-terminal" evidence="2">
    <location>
        <begin position="30"/>
        <end position="294"/>
    </location>
</feature>
<accession>A0A0W0FBU3</accession>
<dbReference type="GO" id="GO:0043399">
    <property type="term" value="F:tRNA adenosine(64)-2'-O-ribosylphosphate transferase activity"/>
    <property type="evidence" value="ECO:0007669"/>
    <property type="project" value="InterPro"/>
</dbReference>
<dbReference type="InterPro" id="IPR033449">
    <property type="entry name" value="Rit1_N"/>
</dbReference>
<name>A0A0W0FBU3_MONRR</name>
<proteinExistence type="predicted"/>
<organism evidence="3 4">
    <name type="scientific">Moniliophthora roreri</name>
    <name type="common">Frosty pod rot fungus</name>
    <name type="synonym">Monilia roreri</name>
    <dbReference type="NCBI Taxonomy" id="221103"/>
    <lineage>
        <taxon>Eukaryota</taxon>
        <taxon>Fungi</taxon>
        <taxon>Dikarya</taxon>
        <taxon>Basidiomycota</taxon>
        <taxon>Agaricomycotina</taxon>
        <taxon>Agaricomycetes</taxon>
        <taxon>Agaricomycetidae</taxon>
        <taxon>Agaricales</taxon>
        <taxon>Marasmiineae</taxon>
        <taxon>Marasmiaceae</taxon>
        <taxon>Moniliophthora</taxon>
    </lineage>
</organism>
<dbReference type="GO" id="GO:0019988">
    <property type="term" value="P:charged-tRNA amino acid modification"/>
    <property type="evidence" value="ECO:0007669"/>
    <property type="project" value="InterPro"/>
</dbReference>
<protein>
    <submittedName>
        <fullName evidence="3">Putative initiator tRNA phosphoribosyl transferase</fullName>
    </submittedName>
</protein>
<dbReference type="eggNOG" id="KOG2634">
    <property type="taxonomic scope" value="Eukaryota"/>
</dbReference>
<dbReference type="EMBL" id="LATX01002149">
    <property type="protein sequence ID" value="KTB33650.1"/>
    <property type="molecule type" value="Genomic_DNA"/>
</dbReference>
<dbReference type="PANTHER" id="PTHR31811:SF0">
    <property type="entry name" value="TRNA A64-2'-O-RIBOSYLPHOSPHATE TRANSFERASE"/>
    <property type="match status" value="1"/>
</dbReference>
<comment type="caution">
    <text evidence="3">The sequence shown here is derived from an EMBL/GenBank/DDBJ whole genome shotgun (WGS) entry which is preliminary data.</text>
</comment>
<dbReference type="Proteomes" id="UP000054988">
    <property type="component" value="Unassembled WGS sequence"/>
</dbReference>
<evidence type="ECO:0000313" key="3">
    <source>
        <dbReference type="EMBL" id="KTB33650.1"/>
    </source>
</evidence>
<reference evidence="3 4" key="1">
    <citation type="submission" date="2015-12" db="EMBL/GenBank/DDBJ databases">
        <title>Draft genome sequence of Moniliophthora roreri, the causal agent of frosty pod rot of cacao.</title>
        <authorList>
            <person name="Aime M.C."/>
            <person name="Diaz-Valderrama J.R."/>
            <person name="Kijpornyongpan T."/>
            <person name="Phillips-Mora W."/>
        </authorList>
    </citation>
    <scope>NUCLEOTIDE SEQUENCE [LARGE SCALE GENOMIC DNA]</scope>
    <source>
        <strain evidence="3 4">MCA 2952</strain>
    </source>
</reference>
<dbReference type="GO" id="GO:0005737">
    <property type="term" value="C:cytoplasm"/>
    <property type="evidence" value="ECO:0007669"/>
    <property type="project" value="TreeGrafter"/>
</dbReference>
<dbReference type="InterPro" id="IPR007306">
    <property type="entry name" value="Rit1"/>
</dbReference>
<sequence>MSLPLDHNDDDQVGELDLKANIQNEAFAHLRKESLDLFNRLHSIEEDINFVEQVHNAYPSVPLLPNLRCGAWYTPPDISAPYPAYFKSTDGHTSNWKFNLRRPNLHLLPLIAQSGGLVLVDSTRAGKRIPDALSKTVPIWCAVINAAILLRFSEVEKEDWDVSLHTPPTSVSRQEHDQIEKLLADRAKALNNSTYTLPKLARPLRPIWITPASTTFPRFDQDNAAFLPIICVSASRQVESGMDRRTGGFVYVQGSGDDHELWGMGLTPSIFWANRHSILSTSRAEVNNVVSSLVLQSKSDTEQTGIRPTEISKVNDRLRLGALNDVHPGGDDDAYVLISHQEYPGSDGDVGVNEQGTTLRIFCPAGKKGQMHFLQVVLPRSMEFIHSCLSQGLSVCIACPTGNDLGVGVAVAALQKFFTVDGKFVGAGLAEVPDKSTIRTRLEWIISDRPEANPSRNTLKRVNEYLLSSTAFRVSSTKK</sequence>
<dbReference type="PIRSF" id="PIRSF007747">
    <property type="entry name" value="Ribosyl_Ptfrase"/>
    <property type="match status" value="1"/>
</dbReference>
<evidence type="ECO:0000259" key="2">
    <source>
        <dbReference type="Pfam" id="PF17184"/>
    </source>
</evidence>
<dbReference type="AlphaFoldDB" id="A0A0W0FBU3"/>
<evidence type="ECO:0000313" key="4">
    <source>
        <dbReference type="Proteomes" id="UP000054988"/>
    </source>
</evidence>
<feature type="domain" description="Rit1 DUSP-like" evidence="1">
    <location>
        <begin position="358"/>
        <end position="466"/>
    </location>
</feature>
<dbReference type="Pfam" id="PF17184">
    <property type="entry name" value="Rit1_C"/>
    <property type="match status" value="1"/>
</dbReference>
<dbReference type="InterPro" id="IPR033421">
    <property type="entry name" value="Rit1_DUSP-like"/>
</dbReference>
<evidence type="ECO:0000259" key="1">
    <source>
        <dbReference type="Pfam" id="PF04179"/>
    </source>
</evidence>